<dbReference type="EMBL" id="CP003601">
    <property type="protein sequence ID" value="AFY97197.1"/>
    <property type="molecule type" value="Genomic_DNA"/>
</dbReference>
<geneLocation type="plasmid" evidence="2 3">
    <name>pCHA6605.01</name>
</geneLocation>
<protein>
    <submittedName>
        <fullName evidence="2">Uncharacterized protein</fullName>
    </submittedName>
</protein>
<accession>K9UQ43</accession>
<evidence type="ECO:0000313" key="3">
    <source>
        <dbReference type="Proteomes" id="UP000010366"/>
    </source>
</evidence>
<sequence length="552" mass="63719">MNELIQLANPLLDFCKQIGFDKEWLIRQEELDEINYYDENFQREQLEKLTISQLLLLVQKYGDAFSGKFSFADDELIIDSTLNQRKVDDFKKVVSNTPTFEFRFKIDKNKLKQIIQEKFSILPSQVPFPHRTFLVFFAESLEKKFLPSSLEKIESTFWADEPASKVIVLVPEHEIYLHGAYLAILGGNKLQKLNAVLTSEIPDREKIESMYERSQRQLRWQGLNIKYLTPLHFKVKGEAAPNDSIARAIYLYLAKMLVIYTAEQTTIDNRQQYISTYSGEKQRKDINLSLDGIASLSNSEVINANSQLLDAVEWIYSSSKTEDALTLFQTVVARTLQLTESSDDTYRLLLIKADYLNNELKWLWKSFIEAKIDSYMNQVKALEDYVSTSIQVFADRVEATIKNLSDTMLAAVGVTLASFIAALFKDGFNPTVFRIGIIAYALYVLIFPLIYNMTYQEKYFKRLIRNFHRRQERFSMILDPAKVSEIVGEQLNESKHQFDRWFKIAKYTYILVILLALLAAFIIPDLMAQSTSLQKSLPLPSPTTSITPSPIK</sequence>
<keyword evidence="2" id="KW-0614">Plasmid</keyword>
<dbReference type="RefSeq" id="WP_015329080.1">
    <property type="nucleotide sequence ID" value="NC_020053.1"/>
</dbReference>
<name>K9UQ43_CHAP6</name>
<dbReference type="KEGG" id="cmp:Cha6605_6376"/>
<evidence type="ECO:0000313" key="2">
    <source>
        <dbReference type="EMBL" id="AFY97197.1"/>
    </source>
</evidence>
<gene>
    <name evidence="2" type="ORF">Cha6605_6376</name>
</gene>
<keyword evidence="3" id="KW-1185">Reference proteome</keyword>
<keyword evidence="1" id="KW-0812">Transmembrane</keyword>
<reference evidence="2 3" key="1">
    <citation type="submission" date="2012-05" db="EMBL/GenBank/DDBJ databases">
        <title>Noncontiguous Finished plasmid 1 of genome of Chamaesiphon sp. PCC 6605.</title>
        <authorList>
            <consortium name="US DOE Joint Genome Institute"/>
            <person name="Gugger M."/>
            <person name="Coursin T."/>
            <person name="Rippka R."/>
            <person name="Tandeau De Marsac N."/>
            <person name="Huntemann M."/>
            <person name="Wei C.-L."/>
            <person name="Han J."/>
            <person name="Detter J.C."/>
            <person name="Han C."/>
            <person name="Tapia R."/>
            <person name="Chen A."/>
            <person name="Kyrpides N."/>
            <person name="Mavromatis K."/>
            <person name="Markowitz V."/>
            <person name="Szeto E."/>
            <person name="Ivanova N."/>
            <person name="Pagani I."/>
            <person name="Pati A."/>
            <person name="Goodwin L."/>
            <person name="Nordberg H.P."/>
            <person name="Cantor M.N."/>
            <person name="Hua S.X."/>
            <person name="Woyke T."/>
            <person name="Kerfeld C.A."/>
        </authorList>
    </citation>
    <scope>NUCLEOTIDE SEQUENCE [LARGE SCALE GENOMIC DNA]</scope>
    <source>
        <strain evidence="3">ATCC 27169 / PCC 6605</strain>
        <plasmid evidence="3">Plasmid pCHA6605.01</plasmid>
    </source>
</reference>
<keyword evidence="1" id="KW-1133">Transmembrane helix</keyword>
<dbReference type="Proteomes" id="UP000010366">
    <property type="component" value="Plasmid pCHA6605.01"/>
</dbReference>
<dbReference type="AlphaFoldDB" id="K9UQ43"/>
<feature type="transmembrane region" description="Helical" evidence="1">
    <location>
        <begin position="431"/>
        <end position="451"/>
    </location>
</feature>
<proteinExistence type="predicted"/>
<dbReference type="eggNOG" id="COG4098">
    <property type="taxonomic scope" value="Bacteria"/>
</dbReference>
<feature type="transmembrane region" description="Helical" evidence="1">
    <location>
        <begin position="507"/>
        <end position="528"/>
    </location>
</feature>
<dbReference type="HOGENOM" id="CLU_493236_0_0_3"/>
<keyword evidence="1" id="KW-0472">Membrane</keyword>
<organism evidence="2 3">
    <name type="scientific">Chamaesiphon minutus (strain ATCC 27169 / PCC 6605)</name>
    <dbReference type="NCBI Taxonomy" id="1173020"/>
    <lineage>
        <taxon>Bacteria</taxon>
        <taxon>Bacillati</taxon>
        <taxon>Cyanobacteriota</taxon>
        <taxon>Cyanophyceae</taxon>
        <taxon>Gomontiellales</taxon>
        <taxon>Chamaesiphonaceae</taxon>
        <taxon>Chamaesiphon</taxon>
    </lineage>
</organism>
<evidence type="ECO:0000256" key="1">
    <source>
        <dbReference type="SAM" id="Phobius"/>
    </source>
</evidence>